<dbReference type="STRING" id="1399968.CI15_28235"/>
<feature type="chain" id="PRO_5007551083" evidence="1">
    <location>
        <begin position="22"/>
        <end position="130"/>
    </location>
</feature>
<reference evidence="2 3" key="1">
    <citation type="journal article" date="2015" name="Int. J. Syst. Evol. Microbiol.">
        <title>Burkholderia monticola sp. nov., isolated from mountain soil.</title>
        <authorList>
            <person name="Baek I."/>
            <person name="Seo B."/>
            <person name="Lee I."/>
            <person name="Yi H."/>
            <person name="Chun J."/>
        </authorList>
    </citation>
    <scope>NUCLEOTIDE SEQUENCE [LARGE SCALE GENOMIC DNA]</scope>
    <source>
        <strain evidence="2 3">JC2948</strain>
    </source>
</reference>
<accession>A0A149PD90</accession>
<proteinExistence type="predicted"/>
<gene>
    <name evidence="2" type="ORF">CI15_28235</name>
</gene>
<dbReference type="OrthoDB" id="9094939at2"/>
<comment type="caution">
    <text evidence="2">The sequence shown here is derived from an EMBL/GenBank/DDBJ whole genome shotgun (WGS) entry which is preliminary data.</text>
</comment>
<organism evidence="2 3">
    <name type="scientific">Paraburkholderia monticola</name>
    <dbReference type="NCBI Taxonomy" id="1399968"/>
    <lineage>
        <taxon>Bacteria</taxon>
        <taxon>Pseudomonadati</taxon>
        <taxon>Pseudomonadota</taxon>
        <taxon>Betaproteobacteria</taxon>
        <taxon>Burkholderiales</taxon>
        <taxon>Burkholderiaceae</taxon>
        <taxon>Paraburkholderia</taxon>
    </lineage>
</organism>
<evidence type="ECO:0000313" key="2">
    <source>
        <dbReference type="EMBL" id="KXU83011.1"/>
    </source>
</evidence>
<dbReference type="RefSeq" id="WP_062134614.1">
    <property type="nucleotide sequence ID" value="NZ_LRBG01000038.1"/>
</dbReference>
<keyword evidence="1" id="KW-0732">Signal</keyword>
<name>A0A149PD90_9BURK</name>
<keyword evidence="3" id="KW-1185">Reference proteome</keyword>
<sequence length="130" mass="13669">MKSSPVCLAILLSTVALQVGAADFDGSKRLMCATIDAHACDPGIACTRSLPADLGLPRFLTLDFDKRVVIGPAHTTPMAVINKGGDQVLISGTEMGFGWTLVVDSIDGEMTLTIANRDDAFVLFGNCTPL</sequence>
<protein>
    <submittedName>
        <fullName evidence="2">Uncharacterized protein</fullName>
    </submittedName>
</protein>
<dbReference type="AlphaFoldDB" id="A0A149PD90"/>
<evidence type="ECO:0000256" key="1">
    <source>
        <dbReference type="SAM" id="SignalP"/>
    </source>
</evidence>
<evidence type="ECO:0000313" key="3">
    <source>
        <dbReference type="Proteomes" id="UP000075613"/>
    </source>
</evidence>
<dbReference type="Proteomes" id="UP000075613">
    <property type="component" value="Unassembled WGS sequence"/>
</dbReference>
<dbReference type="EMBL" id="LRBG01000038">
    <property type="protein sequence ID" value="KXU83011.1"/>
    <property type="molecule type" value="Genomic_DNA"/>
</dbReference>
<feature type="signal peptide" evidence="1">
    <location>
        <begin position="1"/>
        <end position="21"/>
    </location>
</feature>